<reference evidence="2" key="1">
    <citation type="journal article" date="2010" name="Insect Mol. Biol.">
        <title>The draft genome sequence of Arsenophonus nasoniae, son-killer bacterium of Nasonia vitripennis, reveals genes associated with virulence and symbiosis.</title>
        <authorList>
            <person name="Wilkes T."/>
            <person name="Darby A.C."/>
            <person name="Choi J."/>
            <person name="Colborne J.K."/>
            <person name="Werren J.H."/>
            <person name="Hurst G.D.D."/>
        </authorList>
    </citation>
    <scope>NUCLEOTIDE SEQUENCE</scope>
</reference>
<gene>
    <name evidence="2" type="ORF">ARN_35640</name>
</gene>
<organism evidence="2">
    <name type="scientific">Arsenophonus nasoniae</name>
    <name type="common">son-killer infecting Nasonia vitripennis</name>
    <dbReference type="NCBI Taxonomy" id="638"/>
    <lineage>
        <taxon>Bacteria</taxon>
        <taxon>Pseudomonadati</taxon>
        <taxon>Pseudomonadota</taxon>
        <taxon>Gammaproteobacteria</taxon>
        <taxon>Enterobacterales</taxon>
        <taxon>Morganellaceae</taxon>
        <taxon>Arsenophonus</taxon>
    </lineage>
</organism>
<evidence type="ECO:0000313" key="2">
    <source>
        <dbReference type="EMBL" id="CBA76460.1"/>
    </source>
</evidence>
<sequence length="50" mass="5911">MLILLILILLKLNMAIYLSIKYKFIFPMLSGSVFLYLIDFCFLCGTYFFC</sequence>
<feature type="transmembrane region" description="Helical" evidence="1">
    <location>
        <begin position="25"/>
        <end position="49"/>
    </location>
</feature>
<accession>D2U4E8</accession>
<name>D2U4E8_9GAMM</name>
<keyword evidence="1" id="KW-0812">Transmembrane</keyword>
<proteinExistence type="predicted"/>
<keyword evidence="1" id="KW-1133">Transmembrane helix</keyword>
<keyword evidence="1" id="KW-0472">Membrane</keyword>
<evidence type="ECO:0000256" key="1">
    <source>
        <dbReference type="SAM" id="Phobius"/>
    </source>
</evidence>
<dbReference type="AlphaFoldDB" id="D2U4E8"/>
<protein>
    <submittedName>
        <fullName evidence="2">Uncharacterized protein</fullName>
    </submittedName>
</protein>
<dbReference type="EMBL" id="FN545267">
    <property type="protein sequence ID" value="CBA76460.1"/>
    <property type="molecule type" value="Genomic_DNA"/>
</dbReference>